<evidence type="ECO:0000256" key="9">
    <source>
        <dbReference type="ARBA" id="ARBA00022967"/>
    </source>
</evidence>
<dbReference type="RefSeq" id="WP_109585014.1">
    <property type="nucleotide sequence ID" value="NZ_CAJPUX010000005.1"/>
</dbReference>
<gene>
    <name evidence="13" type="ORF">C7419_106152</name>
</gene>
<keyword evidence="4" id="KW-0813">Transport</keyword>
<dbReference type="GO" id="GO:0005886">
    <property type="term" value="C:plasma membrane"/>
    <property type="evidence" value="ECO:0007669"/>
    <property type="project" value="UniProtKB-ARBA"/>
</dbReference>
<feature type="domain" description="ABC transporter" evidence="12">
    <location>
        <begin position="2"/>
        <end position="241"/>
    </location>
</feature>
<sequence>MIQFSHVNKIYRTDRGQVDALRDIDLEIPAGGIFGIIGRSGAGKSSLLRTINGLEVPTSGQVRVDGVDVAALDARALVALRRRIGMIFQHFNLLAAKTVRDNVALPLRVAGVPRDQIAARVAQLLTLVGLEGKADAYPGQLSGGQKQRVGIARALVHRPDILLCDEATSALDPETTQSILGLLRDINAQLGITIVLITHEMRVIREICDTVLVLERGRIAETGPVWQVFGHPKHEATRALLAPLRSRLPDDLAQQLQERPGRAGEAPGGWRRVIEVRYTGGNDRGGNDAPDLSRIAATLGHGVRLLHGTLDRIQGRAQGALLLSVPDRTGIDPVDAISDLAHHVSLLGYVPEPLDLRSAVAHSH</sequence>
<keyword evidence="9" id="KW-1278">Translocase</keyword>
<evidence type="ECO:0000256" key="2">
    <source>
        <dbReference type="ARBA" id="ARBA00005417"/>
    </source>
</evidence>
<dbReference type="InterPro" id="IPR045865">
    <property type="entry name" value="ACT-like_dom_sf"/>
</dbReference>
<organism evidence="13 14">
    <name type="scientific">Cupriavidus plantarum</name>
    <dbReference type="NCBI Taxonomy" id="942865"/>
    <lineage>
        <taxon>Bacteria</taxon>
        <taxon>Pseudomonadati</taxon>
        <taxon>Pseudomonadota</taxon>
        <taxon>Betaproteobacteria</taxon>
        <taxon>Burkholderiales</taxon>
        <taxon>Burkholderiaceae</taxon>
        <taxon>Cupriavidus</taxon>
    </lineage>
</organism>
<dbReference type="Proteomes" id="UP000245754">
    <property type="component" value="Unassembled WGS sequence"/>
</dbReference>
<dbReference type="InterPro" id="IPR027417">
    <property type="entry name" value="P-loop_NTPase"/>
</dbReference>
<evidence type="ECO:0000256" key="11">
    <source>
        <dbReference type="ARBA" id="ARBA00023136"/>
    </source>
</evidence>
<dbReference type="GO" id="GO:0006865">
    <property type="term" value="P:amino acid transport"/>
    <property type="evidence" value="ECO:0007669"/>
    <property type="project" value="UniProtKB-KW"/>
</dbReference>
<protein>
    <recommendedName>
        <fullName evidence="3">Cell division ATP-binding protein FtsE</fullName>
    </recommendedName>
</protein>
<evidence type="ECO:0000259" key="12">
    <source>
        <dbReference type="PROSITE" id="PS50893"/>
    </source>
</evidence>
<dbReference type="GO" id="GO:0005524">
    <property type="term" value="F:ATP binding"/>
    <property type="evidence" value="ECO:0007669"/>
    <property type="project" value="UniProtKB-KW"/>
</dbReference>
<evidence type="ECO:0000256" key="5">
    <source>
        <dbReference type="ARBA" id="ARBA00022475"/>
    </source>
</evidence>
<keyword evidence="8 13" id="KW-0067">ATP-binding</keyword>
<reference evidence="13 14" key="1">
    <citation type="submission" date="2018-05" db="EMBL/GenBank/DDBJ databases">
        <title>Genomic Encyclopedia of Type Strains, Phase IV (KMG-V): Genome sequencing to study the core and pangenomes of soil and plant-associated prokaryotes.</title>
        <authorList>
            <person name="Whitman W."/>
        </authorList>
    </citation>
    <scope>NUCLEOTIDE SEQUENCE [LARGE SCALE GENOMIC DNA]</scope>
    <source>
        <strain evidence="13 14">SLV-132</strain>
    </source>
</reference>
<keyword evidence="10" id="KW-0029">Amino-acid transport</keyword>
<dbReference type="PROSITE" id="PS00211">
    <property type="entry name" value="ABC_TRANSPORTER_1"/>
    <property type="match status" value="1"/>
</dbReference>
<dbReference type="SUPFAM" id="SSF52540">
    <property type="entry name" value="P-loop containing nucleoside triphosphate hydrolases"/>
    <property type="match status" value="1"/>
</dbReference>
<evidence type="ECO:0000313" key="14">
    <source>
        <dbReference type="Proteomes" id="UP000245754"/>
    </source>
</evidence>
<accession>A0A316ENC7</accession>
<dbReference type="Pfam" id="PF00005">
    <property type="entry name" value="ABC_tran"/>
    <property type="match status" value="1"/>
</dbReference>
<dbReference type="FunFam" id="3.40.50.300:FF:000056">
    <property type="entry name" value="Cell division ATP-binding protein FtsE"/>
    <property type="match status" value="1"/>
</dbReference>
<dbReference type="GeneID" id="98343130"/>
<keyword evidence="7" id="KW-0547">Nucleotide-binding</keyword>
<dbReference type="InterPro" id="IPR017871">
    <property type="entry name" value="ABC_transporter-like_CS"/>
</dbReference>
<evidence type="ECO:0000256" key="1">
    <source>
        <dbReference type="ARBA" id="ARBA00002579"/>
    </source>
</evidence>
<dbReference type="InterPro" id="IPR050086">
    <property type="entry name" value="MetN_ABC_transporter-like"/>
</dbReference>
<name>A0A316ENC7_9BURK</name>
<evidence type="ECO:0000313" key="13">
    <source>
        <dbReference type="EMBL" id="PWK32733.1"/>
    </source>
</evidence>
<evidence type="ECO:0000256" key="6">
    <source>
        <dbReference type="ARBA" id="ARBA00022519"/>
    </source>
</evidence>
<dbReference type="SUPFAM" id="SSF55021">
    <property type="entry name" value="ACT-like"/>
    <property type="match status" value="1"/>
</dbReference>
<keyword evidence="14" id="KW-1185">Reference proteome</keyword>
<keyword evidence="6" id="KW-0997">Cell inner membrane</keyword>
<dbReference type="EMBL" id="QGGT01000006">
    <property type="protein sequence ID" value="PWK32733.1"/>
    <property type="molecule type" value="Genomic_DNA"/>
</dbReference>
<evidence type="ECO:0000256" key="7">
    <source>
        <dbReference type="ARBA" id="ARBA00022741"/>
    </source>
</evidence>
<keyword evidence="11" id="KW-0472">Membrane</keyword>
<dbReference type="PANTHER" id="PTHR43166:SF30">
    <property type="entry name" value="METHIONINE IMPORT ATP-BINDING PROTEIN METN"/>
    <property type="match status" value="1"/>
</dbReference>
<dbReference type="InterPro" id="IPR003439">
    <property type="entry name" value="ABC_transporter-like_ATP-bd"/>
</dbReference>
<dbReference type="Gene3D" id="3.40.50.300">
    <property type="entry name" value="P-loop containing nucleotide triphosphate hydrolases"/>
    <property type="match status" value="1"/>
</dbReference>
<dbReference type="AlphaFoldDB" id="A0A316ENC7"/>
<dbReference type="SMART" id="SM00382">
    <property type="entry name" value="AAA"/>
    <property type="match status" value="1"/>
</dbReference>
<evidence type="ECO:0000256" key="3">
    <source>
        <dbReference type="ARBA" id="ARBA00020019"/>
    </source>
</evidence>
<dbReference type="GO" id="GO:0016887">
    <property type="term" value="F:ATP hydrolysis activity"/>
    <property type="evidence" value="ECO:0007669"/>
    <property type="project" value="InterPro"/>
</dbReference>
<comment type="function">
    <text evidence="1">Part of the ABC transporter FtsEX involved in cellular division. Important for assembly or stability of the septal ring.</text>
</comment>
<keyword evidence="5" id="KW-1003">Cell membrane</keyword>
<proteinExistence type="inferred from homology"/>
<dbReference type="CDD" id="cd03258">
    <property type="entry name" value="ABC_MetN_methionine_transporter"/>
    <property type="match status" value="1"/>
</dbReference>
<dbReference type="InterPro" id="IPR041701">
    <property type="entry name" value="MetN_ABC"/>
</dbReference>
<comment type="similarity">
    <text evidence="2">Belongs to the ABC transporter superfamily.</text>
</comment>
<dbReference type="PROSITE" id="PS50893">
    <property type="entry name" value="ABC_TRANSPORTER_2"/>
    <property type="match status" value="1"/>
</dbReference>
<evidence type="ECO:0000256" key="8">
    <source>
        <dbReference type="ARBA" id="ARBA00022840"/>
    </source>
</evidence>
<dbReference type="InterPro" id="IPR003593">
    <property type="entry name" value="AAA+_ATPase"/>
</dbReference>
<dbReference type="PANTHER" id="PTHR43166">
    <property type="entry name" value="AMINO ACID IMPORT ATP-BINDING PROTEIN"/>
    <property type="match status" value="1"/>
</dbReference>
<evidence type="ECO:0000256" key="10">
    <source>
        <dbReference type="ARBA" id="ARBA00022970"/>
    </source>
</evidence>
<evidence type="ECO:0000256" key="4">
    <source>
        <dbReference type="ARBA" id="ARBA00022448"/>
    </source>
</evidence>
<comment type="caution">
    <text evidence="13">The sequence shown here is derived from an EMBL/GenBank/DDBJ whole genome shotgun (WGS) entry which is preliminary data.</text>
</comment>